<dbReference type="EMBL" id="SHBP01000001">
    <property type="protein sequence ID" value="RZO22988.1"/>
    <property type="molecule type" value="Genomic_DNA"/>
</dbReference>
<feature type="domain" description="YqcC-like" evidence="1">
    <location>
        <begin position="10"/>
        <end position="104"/>
    </location>
</feature>
<dbReference type="PANTHER" id="PTHR39586:SF1">
    <property type="entry name" value="CYTOPLASMIC PROTEIN"/>
    <property type="match status" value="1"/>
</dbReference>
<evidence type="ECO:0000313" key="3">
    <source>
        <dbReference type="Proteomes" id="UP000315889"/>
    </source>
</evidence>
<dbReference type="InterPro" id="IPR036814">
    <property type="entry name" value="YqcC-like_sf"/>
</dbReference>
<sequence length="108" mass="12433">MKERYDRINIMLDTLEAELRSAHLWDAEKPSEEDLRSIEPFAVDKLSFNQWLQFIFIQRLRGICEQKGSLPGVCSISPMAEEFYQAKEVDASKIIKLLASIDDLITNA</sequence>
<dbReference type="Pfam" id="PF04287">
    <property type="entry name" value="DUF446"/>
    <property type="match status" value="1"/>
</dbReference>
<dbReference type="PANTHER" id="PTHR39586">
    <property type="entry name" value="CYTOPLASMIC PROTEIN-RELATED"/>
    <property type="match status" value="1"/>
</dbReference>
<comment type="caution">
    <text evidence="2">The sequence shown here is derived from an EMBL/GenBank/DDBJ whole genome shotgun (WGS) entry which is preliminary data.</text>
</comment>
<dbReference type="InterPro" id="IPR007384">
    <property type="entry name" value="UCP006257"/>
</dbReference>
<organism evidence="2 3">
    <name type="scientific">SAR92 clade bacterium</name>
    <dbReference type="NCBI Taxonomy" id="2315479"/>
    <lineage>
        <taxon>Bacteria</taxon>
        <taxon>Pseudomonadati</taxon>
        <taxon>Pseudomonadota</taxon>
        <taxon>Gammaproteobacteria</taxon>
        <taxon>Cellvibrionales</taxon>
        <taxon>Porticoccaceae</taxon>
        <taxon>SAR92 clade</taxon>
    </lineage>
</organism>
<accession>A0A520MP35</accession>
<dbReference type="PIRSF" id="PIRSF006257">
    <property type="entry name" value="UCP006257"/>
    <property type="match status" value="1"/>
</dbReference>
<proteinExistence type="predicted"/>
<dbReference type="SUPFAM" id="SSF158452">
    <property type="entry name" value="YqcC-like"/>
    <property type="match status" value="1"/>
</dbReference>
<reference evidence="2 3" key="1">
    <citation type="submission" date="2019-02" db="EMBL/GenBank/DDBJ databases">
        <title>Prokaryotic population dynamics and viral predation in marine succession experiment using metagenomics: the confinement effect.</title>
        <authorList>
            <person name="Haro-Moreno J.M."/>
            <person name="Rodriguez-Valera F."/>
            <person name="Lopez-Perez M."/>
        </authorList>
    </citation>
    <scope>NUCLEOTIDE SEQUENCE [LARGE SCALE GENOMIC DNA]</scope>
    <source>
        <strain evidence="2">MED-G170</strain>
    </source>
</reference>
<dbReference type="InterPro" id="IPR023376">
    <property type="entry name" value="YqcC-like_dom"/>
</dbReference>
<dbReference type="GO" id="GO:0044010">
    <property type="term" value="P:single-species biofilm formation"/>
    <property type="evidence" value="ECO:0007669"/>
    <property type="project" value="TreeGrafter"/>
</dbReference>
<dbReference type="Proteomes" id="UP000315889">
    <property type="component" value="Unassembled WGS sequence"/>
</dbReference>
<name>A0A520MP35_9GAMM</name>
<gene>
    <name evidence="2" type="ORF">EVB03_01095</name>
</gene>
<evidence type="ECO:0000313" key="2">
    <source>
        <dbReference type="EMBL" id="RZO22988.1"/>
    </source>
</evidence>
<dbReference type="Gene3D" id="1.20.1440.40">
    <property type="entry name" value="YqcC-like"/>
    <property type="match status" value="1"/>
</dbReference>
<evidence type="ECO:0000259" key="1">
    <source>
        <dbReference type="Pfam" id="PF04287"/>
    </source>
</evidence>
<dbReference type="AlphaFoldDB" id="A0A520MP35"/>
<protein>
    <submittedName>
        <fullName evidence="2">YqcC family protein</fullName>
    </submittedName>
</protein>